<protein>
    <submittedName>
        <fullName evidence="2">Uncharacterized protein</fullName>
    </submittedName>
</protein>
<feature type="transmembrane region" description="Helical" evidence="1">
    <location>
        <begin position="12"/>
        <end position="30"/>
    </location>
</feature>
<dbReference type="AlphaFoldDB" id="A0A0G0TBZ5"/>
<dbReference type="InterPro" id="IPR043993">
    <property type="entry name" value="T4SS_pilin"/>
</dbReference>
<evidence type="ECO:0000313" key="3">
    <source>
        <dbReference type="Proteomes" id="UP000034664"/>
    </source>
</evidence>
<keyword evidence="1" id="KW-1133">Transmembrane helix</keyword>
<accession>A0A0G0TBZ5</accession>
<keyword evidence="1" id="KW-0472">Membrane</keyword>
<evidence type="ECO:0000313" key="2">
    <source>
        <dbReference type="EMBL" id="KKR72336.1"/>
    </source>
</evidence>
<reference evidence="2 3" key="1">
    <citation type="journal article" date="2015" name="Nature">
        <title>rRNA introns, odd ribosomes, and small enigmatic genomes across a large radiation of phyla.</title>
        <authorList>
            <person name="Brown C.T."/>
            <person name="Hug L.A."/>
            <person name="Thomas B.C."/>
            <person name="Sharon I."/>
            <person name="Castelle C.J."/>
            <person name="Singh A."/>
            <person name="Wilkins M.J."/>
            <person name="Williams K.H."/>
            <person name="Banfield J.F."/>
        </authorList>
    </citation>
    <scope>NUCLEOTIDE SEQUENCE [LARGE SCALE GENOMIC DNA]</scope>
</reference>
<dbReference type="EMBL" id="LBZM01000007">
    <property type="protein sequence ID" value="KKR72336.1"/>
    <property type="molecule type" value="Genomic_DNA"/>
</dbReference>
<name>A0A0G0TBZ5_9BACT</name>
<keyword evidence="1" id="KW-0812">Transmembrane</keyword>
<feature type="transmembrane region" description="Helical" evidence="1">
    <location>
        <begin position="50"/>
        <end position="75"/>
    </location>
</feature>
<comment type="caution">
    <text evidence="2">The sequence shown here is derived from an EMBL/GenBank/DDBJ whole genome shotgun (WGS) entry which is preliminary data.</text>
</comment>
<sequence>MINKVNFLIGRLLLAIVYWLVASGLLPVYASPTPANEVDINRDFPFFSRFGTIGSLVNVLLPNVLIFAGIILLVYTVMGGFNMIRAAGSGDAEAAGKAKQTLTYGLVGFVIIFTAALVIKLIEFLTGISIFNPEQTQFK</sequence>
<gene>
    <name evidence="2" type="ORF">UU14_C0007G0017</name>
</gene>
<dbReference type="Proteomes" id="UP000034664">
    <property type="component" value="Unassembled WGS sequence"/>
</dbReference>
<dbReference type="Pfam" id="PF18895">
    <property type="entry name" value="T4SS_pilin"/>
    <property type="match status" value="1"/>
</dbReference>
<feature type="transmembrane region" description="Helical" evidence="1">
    <location>
        <begin position="106"/>
        <end position="131"/>
    </location>
</feature>
<evidence type="ECO:0000256" key="1">
    <source>
        <dbReference type="SAM" id="Phobius"/>
    </source>
</evidence>
<proteinExistence type="predicted"/>
<organism evidence="2 3">
    <name type="scientific">Candidatus Roizmanbacteria bacterium GW2011_GWB1_40_7</name>
    <dbReference type="NCBI Taxonomy" id="1618482"/>
    <lineage>
        <taxon>Bacteria</taxon>
        <taxon>Candidatus Roizmaniibacteriota</taxon>
    </lineage>
</organism>